<comment type="similarity">
    <text evidence="1">Belongs to the GTP cyclohydrolase I type 2/NIF3 family.</text>
</comment>
<evidence type="ECO:0000313" key="3">
    <source>
        <dbReference type="EMBL" id="KKN18871.1"/>
    </source>
</evidence>
<dbReference type="GO" id="GO:0005737">
    <property type="term" value="C:cytoplasm"/>
    <property type="evidence" value="ECO:0007669"/>
    <property type="project" value="TreeGrafter"/>
</dbReference>
<name>A0A0F9R0N6_9ZZZZ</name>
<sequence length="281" mass="32327">MKAKKLYKQLDFDFELDSCKDDWAAMDYNEFISENFRNRYMGILLDNSEEIDSVYTAVFPSNKVLNEILESTGENILLFTHHAMVWDIRNTSVFQNIDRKLLPKLKRKKISIYSLHVPLDKNGEFATTSNLAKALEITPEEEFYEYFGVRVGIIGRTKLNTPEELANKLSTVVDHKTKLWKYGSDYIKEHKVALVAGGGNNLEGIEEIIELGINTYVTGITAHNEFSKEVHEFEKKNKINLIGGTHYSTEKFACISMCKYFEHLGLNCEFVEDNPVLEDLE</sequence>
<dbReference type="PANTHER" id="PTHR13799:SF14">
    <property type="entry name" value="GTP CYCLOHYDROLASE 1 TYPE 2 HOMOLOG"/>
    <property type="match status" value="1"/>
</dbReference>
<proteinExistence type="inferred from homology"/>
<dbReference type="InterPro" id="IPR002678">
    <property type="entry name" value="DUF34/NIF3"/>
</dbReference>
<organism evidence="3">
    <name type="scientific">marine sediment metagenome</name>
    <dbReference type="NCBI Taxonomy" id="412755"/>
    <lineage>
        <taxon>unclassified sequences</taxon>
        <taxon>metagenomes</taxon>
        <taxon>ecological metagenomes</taxon>
    </lineage>
</organism>
<keyword evidence="2" id="KW-0479">Metal-binding</keyword>
<dbReference type="EMBL" id="LAZR01003388">
    <property type="protein sequence ID" value="KKN18871.1"/>
    <property type="molecule type" value="Genomic_DNA"/>
</dbReference>
<dbReference type="Gene3D" id="3.40.1390.30">
    <property type="entry name" value="NIF3 (NGG1p interacting factor 3)-like"/>
    <property type="match status" value="2"/>
</dbReference>
<evidence type="ECO:0000256" key="1">
    <source>
        <dbReference type="ARBA" id="ARBA00006964"/>
    </source>
</evidence>
<evidence type="ECO:0000256" key="2">
    <source>
        <dbReference type="ARBA" id="ARBA00022723"/>
    </source>
</evidence>
<dbReference type="GO" id="GO:0046872">
    <property type="term" value="F:metal ion binding"/>
    <property type="evidence" value="ECO:0007669"/>
    <property type="project" value="UniProtKB-KW"/>
</dbReference>
<reference evidence="3" key="1">
    <citation type="journal article" date="2015" name="Nature">
        <title>Complex archaea that bridge the gap between prokaryotes and eukaryotes.</title>
        <authorList>
            <person name="Spang A."/>
            <person name="Saw J.H."/>
            <person name="Jorgensen S.L."/>
            <person name="Zaremba-Niedzwiedzka K."/>
            <person name="Martijn J."/>
            <person name="Lind A.E."/>
            <person name="van Eijk R."/>
            <person name="Schleper C."/>
            <person name="Guy L."/>
            <person name="Ettema T.J."/>
        </authorList>
    </citation>
    <scope>NUCLEOTIDE SEQUENCE</scope>
</reference>
<gene>
    <name evidence="3" type="ORF">LCGC14_0951510</name>
</gene>
<evidence type="ECO:0008006" key="4">
    <source>
        <dbReference type="Google" id="ProtNLM"/>
    </source>
</evidence>
<protein>
    <recommendedName>
        <fullName evidence="4">GTP cyclohydrolase 1 type 2 homolog</fullName>
    </recommendedName>
</protein>
<comment type="caution">
    <text evidence="3">The sequence shown here is derived from an EMBL/GenBank/DDBJ whole genome shotgun (WGS) entry which is preliminary data.</text>
</comment>
<dbReference type="SUPFAM" id="SSF102705">
    <property type="entry name" value="NIF3 (NGG1p interacting factor 3)-like"/>
    <property type="match status" value="1"/>
</dbReference>
<dbReference type="Pfam" id="PF01784">
    <property type="entry name" value="DUF34_NIF3"/>
    <property type="match status" value="1"/>
</dbReference>
<dbReference type="InterPro" id="IPR036069">
    <property type="entry name" value="DUF34/NIF3_sf"/>
</dbReference>
<dbReference type="AlphaFoldDB" id="A0A0F9R0N6"/>
<dbReference type="PANTHER" id="PTHR13799">
    <property type="entry name" value="NGG1 INTERACTING FACTOR 3"/>
    <property type="match status" value="1"/>
</dbReference>
<accession>A0A0F9R0N6</accession>